<dbReference type="AlphaFoldDB" id="A0A9J6PQ92"/>
<keyword evidence="3" id="KW-1185">Reference proteome</keyword>
<protein>
    <submittedName>
        <fullName evidence="2">Uncharacterized protein</fullName>
    </submittedName>
</protein>
<feature type="region of interest" description="Disordered" evidence="1">
    <location>
        <begin position="42"/>
        <end position="63"/>
    </location>
</feature>
<accession>A0A9J6PQ92</accession>
<proteinExistence type="predicted"/>
<evidence type="ECO:0000256" key="1">
    <source>
        <dbReference type="SAM" id="MobiDB-lite"/>
    </source>
</evidence>
<dbReference type="RefSeq" id="WP_267144788.1">
    <property type="nucleotide sequence ID" value="NZ_JAODIL010000082.1"/>
</dbReference>
<gene>
    <name evidence="2" type="ORF">N5923_19125</name>
</gene>
<evidence type="ECO:0000313" key="2">
    <source>
        <dbReference type="EMBL" id="MCU5779602.1"/>
    </source>
</evidence>
<dbReference type="Proteomes" id="UP001064262">
    <property type="component" value="Unassembled WGS sequence"/>
</dbReference>
<evidence type="ECO:0000313" key="3">
    <source>
        <dbReference type="Proteomes" id="UP001064262"/>
    </source>
</evidence>
<comment type="caution">
    <text evidence="2">The sequence shown here is derived from an EMBL/GenBank/DDBJ whole genome shotgun (WGS) entry which is preliminary data.</text>
</comment>
<organism evidence="2 3">
    <name type="scientific">Winslowiella arboricola</name>
    <dbReference type="NCBI Taxonomy" id="2978220"/>
    <lineage>
        <taxon>Bacteria</taxon>
        <taxon>Pseudomonadati</taxon>
        <taxon>Pseudomonadota</taxon>
        <taxon>Gammaproteobacteria</taxon>
        <taxon>Enterobacterales</taxon>
        <taxon>Erwiniaceae</taxon>
        <taxon>Winslowiella</taxon>
    </lineage>
</organism>
<dbReference type="EMBL" id="JAODIM010000043">
    <property type="protein sequence ID" value="MCU5779602.1"/>
    <property type="molecule type" value="Genomic_DNA"/>
</dbReference>
<name>A0A9J6PQ92_9GAMM</name>
<reference evidence="2" key="1">
    <citation type="submission" date="2022-09" db="EMBL/GenBank/DDBJ databases">
        <title>Winslowiella arboricola sp. nov., isolated from bleeding cankers on broadleaf hosts.</title>
        <authorList>
            <person name="Brady C."/>
            <person name="Kaur S."/>
            <person name="Crampton B."/>
            <person name="Maddock D."/>
            <person name="Arnold D."/>
            <person name="Denman S."/>
        </authorList>
    </citation>
    <scope>NUCLEOTIDE SEQUENCE</scope>
    <source>
        <strain evidence="2">BAC 15a-03b</strain>
    </source>
</reference>
<sequence>MSLSVQDCNPLTPEKLRILQLVVQEAVDHWLETGWLERKDGKVIPGKNFKPTPELPRTPGSVW</sequence>